<comment type="function">
    <text evidence="8">Part of the SNAPc complex required for the transcription of both RNA polymerase II and III small-nuclear RNA genes. Binds to the proximal sequence element (PSE), a non-TATA-box basal promoter element common to these 2 types of genes. Recruits TBP and BRF2 to the U6 snRNA TATA box.</text>
</comment>
<keyword evidence="4" id="KW-0805">Transcription regulation</keyword>
<comment type="caution">
    <text evidence="12">The sequence shown here is derived from an EMBL/GenBank/DDBJ whole genome shotgun (WGS) entry which is preliminary data.</text>
</comment>
<dbReference type="EMBL" id="CAKKLH010000307">
    <property type="protein sequence ID" value="CAH0110873.1"/>
    <property type="molecule type" value="Genomic_DNA"/>
</dbReference>
<dbReference type="GO" id="GO:0001046">
    <property type="term" value="F:core promoter sequence-specific DNA binding"/>
    <property type="evidence" value="ECO:0007669"/>
    <property type="project" value="TreeGrafter"/>
</dbReference>
<dbReference type="Pfam" id="PF12251">
    <property type="entry name" value="SNAPC3"/>
    <property type="match status" value="1"/>
</dbReference>
<evidence type="ECO:0000313" key="13">
    <source>
        <dbReference type="Proteomes" id="UP000789390"/>
    </source>
</evidence>
<evidence type="ECO:0000256" key="7">
    <source>
        <dbReference type="ARBA" id="ARBA00023242"/>
    </source>
</evidence>
<dbReference type="AlphaFoldDB" id="A0A8J2S7D0"/>
<dbReference type="GO" id="GO:0019185">
    <property type="term" value="C:snRNA-activating protein complex"/>
    <property type="evidence" value="ECO:0007669"/>
    <property type="project" value="TreeGrafter"/>
</dbReference>
<name>A0A8J2S7D0_9CRUS</name>
<dbReference type="PANTHER" id="PTHR13421:SF16">
    <property type="entry name" value="SNRNA-ACTIVATING PROTEIN COMPLEX SUBUNIT 3"/>
    <property type="match status" value="1"/>
</dbReference>
<dbReference type="InterPro" id="IPR022042">
    <property type="entry name" value="snRNA-activating_su3"/>
</dbReference>
<keyword evidence="5" id="KW-0238">DNA-binding</keyword>
<evidence type="ECO:0000256" key="3">
    <source>
        <dbReference type="ARBA" id="ARBA00013634"/>
    </source>
</evidence>
<dbReference type="OrthoDB" id="46583at2759"/>
<keyword evidence="13" id="KW-1185">Reference proteome</keyword>
<dbReference type="GO" id="GO:0001006">
    <property type="term" value="F:RNA polymerase III type 3 promoter sequence-specific DNA binding"/>
    <property type="evidence" value="ECO:0007669"/>
    <property type="project" value="TreeGrafter"/>
</dbReference>
<evidence type="ECO:0000256" key="1">
    <source>
        <dbReference type="ARBA" id="ARBA00004123"/>
    </source>
</evidence>
<evidence type="ECO:0000256" key="6">
    <source>
        <dbReference type="ARBA" id="ARBA00023163"/>
    </source>
</evidence>
<dbReference type="GO" id="GO:0005634">
    <property type="term" value="C:nucleus"/>
    <property type="evidence" value="ECO:0007669"/>
    <property type="project" value="UniProtKB-SubCell"/>
</dbReference>
<dbReference type="GO" id="GO:0042796">
    <property type="term" value="P:snRNA transcription by RNA polymerase III"/>
    <property type="evidence" value="ECO:0007669"/>
    <property type="project" value="TreeGrafter"/>
</dbReference>
<comment type="subcellular location">
    <subcellularLocation>
        <location evidence="1">Nucleus</location>
    </subcellularLocation>
</comment>
<sequence length="363" mass="41690">MEYKNLLKKTLFSNQVELESLNTDEEKIAFQLGIDMDEYYDLEERCSISLLQSDPLEIGNEKKPKDSDGMLEMATKFLGTAVELKALKSCELKYENKLRDLKRAAIPQFEQEPDPSPVFTVPENYVVIARVFRPFRSNMGLNPVPHVQDFMLLGSQKLSEFRSKITCMNDDVLVTEKAEPIKNHMTSCAFFFGNTFYCNDNQATTNISYGTVIDKWAKDNPEMRIGPFEHKNIDDQTIGDLKIRLGFPYVFIHLGNCEHIITFMDARLMTSEDLQKLDEYPLVVESGNTLMYCGACDVHDSSHYVEDDSMPNKPMNLCDNCFSAYYKKNGKIPPSNDEVYYRKLPAKESVQVQPQEEEESEED</sequence>
<evidence type="ECO:0000256" key="10">
    <source>
        <dbReference type="ARBA" id="ARBA00029606"/>
    </source>
</evidence>
<evidence type="ECO:0000256" key="2">
    <source>
        <dbReference type="ARBA" id="ARBA00010410"/>
    </source>
</evidence>
<dbReference type="PANTHER" id="PTHR13421">
    <property type="entry name" value="SNRNA-ACTIVATING PROTEIN COMPLEX SUBUNIT 3"/>
    <property type="match status" value="1"/>
</dbReference>
<evidence type="ECO:0000256" key="4">
    <source>
        <dbReference type="ARBA" id="ARBA00023015"/>
    </source>
</evidence>
<proteinExistence type="inferred from homology"/>
<evidence type="ECO:0000256" key="9">
    <source>
        <dbReference type="ARBA" id="ARBA00025958"/>
    </source>
</evidence>
<reference evidence="12" key="1">
    <citation type="submission" date="2021-11" db="EMBL/GenBank/DDBJ databases">
        <authorList>
            <person name="Schell T."/>
        </authorList>
    </citation>
    <scope>NUCLEOTIDE SEQUENCE</scope>
    <source>
        <strain evidence="12">M5</strain>
    </source>
</reference>
<organism evidence="12 13">
    <name type="scientific">Daphnia galeata</name>
    <dbReference type="NCBI Taxonomy" id="27404"/>
    <lineage>
        <taxon>Eukaryota</taxon>
        <taxon>Metazoa</taxon>
        <taxon>Ecdysozoa</taxon>
        <taxon>Arthropoda</taxon>
        <taxon>Crustacea</taxon>
        <taxon>Branchiopoda</taxon>
        <taxon>Diplostraca</taxon>
        <taxon>Cladocera</taxon>
        <taxon>Anomopoda</taxon>
        <taxon>Daphniidae</taxon>
        <taxon>Daphnia</taxon>
    </lineage>
</organism>
<dbReference type="GO" id="GO:0042795">
    <property type="term" value="P:snRNA transcription by RNA polymerase II"/>
    <property type="evidence" value="ECO:0007669"/>
    <property type="project" value="TreeGrafter"/>
</dbReference>
<dbReference type="Proteomes" id="UP000789390">
    <property type="component" value="Unassembled WGS sequence"/>
</dbReference>
<gene>
    <name evidence="12" type="ORF">DGAL_LOCUS14480</name>
</gene>
<keyword evidence="7" id="KW-0539">Nucleus</keyword>
<evidence type="ECO:0000256" key="5">
    <source>
        <dbReference type="ARBA" id="ARBA00023125"/>
    </source>
</evidence>
<accession>A0A8J2S7D0</accession>
<feature type="region of interest" description="Disordered" evidence="11">
    <location>
        <begin position="344"/>
        <end position="363"/>
    </location>
</feature>
<comment type="subunit">
    <text evidence="9">Part of the SNAPc complex composed of 5 subunits: SNAPC1, SNAPC2, SNAPC3, SNAPC4 and SNAPC5. SNAPC3 interacts with SNAPC1.</text>
</comment>
<keyword evidence="6" id="KW-0804">Transcription</keyword>
<comment type="similarity">
    <text evidence="2">Belongs to the SNAPC3/SRD2 family.</text>
</comment>
<evidence type="ECO:0000256" key="11">
    <source>
        <dbReference type="SAM" id="MobiDB-lite"/>
    </source>
</evidence>
<dbReference type="GO" id="GO:0003681">
    <property type="term" value="F:bent DNA binding"/>
    <property type="evidence" value="ECO:0007669"/>
    <property type="project" value="TreeGrafter"/>
</dbReference>
<evidence type="ECO:0000313" key="12">
    <source>
        <dbReference type="EMBL" id="CAH0110873.1"/>
    </source>
</evidence>
<evidence type="ECO:0000256" key="8">
    <source>
        <dbReference type="ARBA" id="ARBA00025193"/>
    </source>
</evidence>
<protein>
    <recommendedName>
        <fullName evidence="3">snRNA-activating protein complex subunit 3</fullName>
    </recommendedName>
    <alternativeName>
        <fullName evidence="10">Small nuclear RNA-activating complex polypeptide 3</fullName>
    </alternativeName>
</protein>
<dbReference type="GO" id="GO:0000978">
    <property type="term" value="F:RNA polymerase II cis-regulatory region sequence-specific DNA binding"/>
    <property type="evidence" value="ECO:0007669"/>
    <property type="project" value="TreeGrafter"/>
</dbReference>